<keyword evidence="5" id="KW-0540">Nuclease</keyword>
<feature type="domain" description="Endonuclease/exonuclease/phosphatase" evidence="13">
    <location>
        <begin position="111"/>
        <end position="348"/>
    </location>
</feature>
<evidence type="ECO:0000313" key="15">
    <source>
        <dbReference type="Proteomes" id="UP000261380"/>
    </source>
</evidence>
<evidence type="ECO:0000259" key="13">
    <source>
        <dbReference type="Pfam" id="PF03372"/>
    </source>
</evidence>
<keyword evidence="7" id="KW-0227">DNA damage</keyword>
<dbReference type="STRING" id="32473.ENSXCOP00000014223"/>
<evidence type="ECO:0000256" key="10">
    <source>
        <dbReference type="ARBA" id="ARBA00023204"/>
    </source>
</evidence>
<evidence type="ECO:0000256" key="7">
    <source>
        <dbReference type="ARBA" id="ARBA00022763"/>
    </source>
</evidence>
<evidence type="ECO:0000256" key="9">
    <source>
        <dbReference type="ARBA" id="ARBA00022842"/>
    </source>
</evidence>
<dbReference type="AlphaFoldDB" id="A0A3B5LQ33"/>
<dbReference type="PANTHER" id="PTHR15822:SF4">
    <property type="entry name" value="TYROSYL-DNA PHOSPHODIESTERASE 2"/>
    <property type="match status" value="1"/>
</dbReference>
<dbReference type="Pfam" id="PF03372">
    <property type="entry name" value="Exo_endo_phos"/>
    <property type="match status" value="1"/>
</dbReference>
<dbReference type="CDD" id="cd09080">
    <property type="entry name" value="TDP2"/>
    <property type="match status" value="1"/>
</dbReference>
<dbReference type="GO" id="GO:0016605">
    <property type="term" value="C:PML body"/>
    <property type="evidence" value="ECO:0007669"/>
    <property type="project" value="UniProtKB-SubCell"/>
</dbReference>
<comment type="subcellular location">
    <subcellularLocation>
        <location evidence="3">Nucleus</location>
        <location evidence="3">PML body</location>
    </subcellularLocation>
</comment>
<dbReference type="GO" id="GO:0070260">
    <property type="term" value="F:5'-tyrosyl-DNA phosphodiesterase activity"/>
    <property type="evidence" value="ECO:0007669"/>
    <property type="project" value="TreeGrafter"/>
</dbReference>
<dbReference type="GO" id="GO:0005737">
    <property type="term" value="C:cytoplasm"/>
    <property type="evidence" value="ECO:0007669"/>
    <property type="project" value="TreeGrafter"/>
</dbReference>
<dbReference type="Ensembl" id="ENSXCOT00000014400.1">
    <property type="protein sequence ID" value="ENSXCOP00000014223.1"/>
    <property type="gene ID" value="ENSXCOG00000010778.1"/>
</dbReference>
<proteinExistence type="predicted"/>
<comment type="cofactor">
    <cofactor evidence="2">
        <name>Mg(2+)</name>
        <dbReference type="ChEBI" id="CHEBI:18420"/>
    </cofactor>
</comment>
<dbReference type="PANTHER" id="PTHR15822">
    <property type="entry name" value="TRAF AND TNF RECEPTOR-ASSOCIATED PROTEIN"/>
    <property type="match status" value="1"/>
</dbReference>
<dbReference type="Proteomes" id="UP000261380">
    <property type="component" value="Unplaced"/>
</dbReference>
<reference evidence="14" key="1">
    <citation type="submission" date="2025-08" db="UniProtKB">
        <authorList>
            <consortium name="Ensembl"/>
        </authorList>
    </citation>
    <scope>IDENTIFICATION</scope>
</reference>
<dbReference type="GO" id="GO:0046872">
    <property type="term" value="F:metal ion binding"/>
    <property type="evidence" value="ECO:0007669"/>
    <property type="project" value="UniProtKB-KW"/>
</dbReference>
<keyword evidence="11" id="KW-0539">Nucleus</keyword>
<keyword evidence="8" id="KW-0378">Hydrolase</keyword>
<dbReference type="InterPro" id="IPR005135">
    <property type="entry name" value="Endo/exonuclease/phosphatase"/>
</dbReference>
<evidence type="ECO:0000313" key="14">
    <source>
        <dbReference type="Ensembl" id="ENSXCOP00000014223.1"/>
    </source>
</evidence>
<comment type="cofactor">
    <cofactor evidence="1">
        <name>Mn(2+)</name>
        <dbReference type="ChEBI" id="CHEBI:29035"/>
    </cofactor>
</comment>
<keyword evidence="10" id="KW-0234">DNA repair</keyword>
<evidence type="ECO:0000256" key="6">
    <source>
        <dbReference type="ARBA" id="ARBA00022723"/>
    </source>
</evidence>
<dbReference type="GO" id="GO:0003697">
    <property type="term" value="F:single-stranded DNA binding"/>
    <property type="evidence" value="ECO:0007669"/>
    <property type="project" value="TreeGrafter"/>
</dbReference>
<dbReference type="SUPFAM" id="SSF56219">
    <property type="entry name" value="DNase I-like"/>
    <property type="match status" value="1"/>
</dbReference>
<sequence length="360" mass="40625">PVQQAAHGQQGAHQLSAHLRSTEQFRRCSCSCSVSRCAAAHQSDGSGAAAELPVERQASQLALQLQGHDPVTPPHTHLGLAAASPRHCGVCMSALAWCANPLCREEQLSLISWNIDGLDGDEQPERARSLCSYLTEYSADVVLLQEMVQPYMRFMHRRLGDEYAFIEGDWLDGYFTMMLLKKSRLRLLDHHIVNFPKSRMMRNLLIAQVEFGGQKLSLMTSHFESCKANSAERMRQLRQLMKMMSRAPDDQTVLFGGDTNLRDHEVAAVGLPGNIVDLWEELGEPEKCRYTWDTRANTNKEIPFKCRFRFDRVYLRQAGVDGVPLLEPRSMALIGLEKLRCGMFTSDHWGIYATFSVTHT</sequence>
<keyword evidence="9" id="KW-0460">Magnesium</keyword>
<dbReference type="GO" id="GO:0006302">
    <property type="term" value="P:double-strand break repair"/>
    <property type="evidence" value="ECO:0007669"/>
    <property type="project" value="TreeGrafter"/>
</dbReference>
<dbReference type="InterPro" id="IPR051547">
    <property type="entry name" value="TDP2-like"/>
</dbReference>
<evidence type="ECO:0000256" key="5">
    <source>
        <dbReference type="ARBA" id="ARBA00022722"/>
    </source>
</evidence>
<evidence type="ECO:0000256" key="4">
    <source>
        <dbReference type="ARBA" id="ARBA00017870"/>
    </source>
</evidence>
<evidence type="ECO:0000256" key="8">
    <source>
        <dbReference type="ARBA" id="ARBA00022801"/>
    </source>
</evidence>
<reference evidence="14" key="2">
    <citation type="submission" date="2025-09" db="UniProtKB">
        <authorList>
            <consortium name="Ensembl"/>
        </authorList>
    </citation>
    <scope>IDENTIFICATION</scope>
</reference>
<organism evidence="14 15">
    <name type="scientific">Xiphophorus couchianus</name>
    <name type="common">Monterrey platyfish</name>
    <dbReference type="NCBI Taxonomy" id="32473"/>
    <lineage>
        <taxon>Eukaryota</taxon>
        <taxon>Metazoa</taxon>
        <taxon>Chordata</taxon>
        <taxon>Craniata</taxon>
        <taxon>Vertebrata</taxon>
        <taxon>Euteleostomi</taxon>
        <taxon>Actinopterygii</taxon>
        <taxon>Neopterygii</taxon>
        <taxon>Teleostei</taxon>
        <taxon>Neoteleostei</taxon>
        <taxon>Acanthomorphata</taxon>
        <taxon>Ovalentaria</taxon>
        <taxon>Atherinomorphae</taxon>
        <taxon>Cyprinodontiformes</taxon>
        <taxon>Poeciliidae</taxon>
        <taxon>Poeciliinae</taxon>
        <taxon>Xiphophorus</taxon>
    </lineage>
</organism>
<evidence type="ECO:0000256" key="2">
    <source>
        <dbReference type="ARBA" id="ARBA00001946"/>
    </source>
</evidence>
<accession>A0A3B5LQ33</accession>
<dbReference type="GO" id="GO:0004518">
    <property type="term" value="F:nuclease activity"/>
    <property type="evidence" value="ECO:0007669"/>
    <property type="project" value="UniProtKB-KW"/>
</dbReference>
<name>A0A3B5LQ33_9TELE</name>
<dbReference type="FunFam" id="3.60.10.10:FF:000024">
    <property type="entry name" value="Tyrosyl-DNA phosphodiesterase 2"/>
    <property type="match status" value="1"/>
</dbReference>
<keyword evidence="15" id="KW-1185">Reference proteome</keyword>
<protein>
    <recommendedName>
        <fullName evidence="4">Tyrosyl-DNA phosphodiesterase 2</fullName>
    </recommendedName>
    <alternativeName>
        <fullName evidence="12">5'-tyrosyl-DNA phosphodiesterase</fullName>
    </alternativeName>
</protein>
<keyword evidence="6" id="KW-0479">Metal-binding</keyword>
<dbReference type="InterPro" id="IPR036691">
    <property type="entry name" value="Endo/exonu/phosph_ase_sf"/>
</dbReference>
<dbReference type="GeneTree" id="ENSGT00390000014242"/>
<evidence type="ECO:0000256" key="11">
    <source>
        <dbReference type="ARBA" id="ARBA00023242"/>
    </source>
</evidence>
<evidence type="ECO:0000256" key="3">
    <source>
        <dbReference type="ARBA" id="ARBA00004322"/>
    </source>
</evidence>
<dbReference type="Gene3D" id="3.60.10.10">
    <property type="entry name" value="Endonuclease/exonuclease/phosphatase"/>
    <property type="match status" value="1"/>
</dbReference>
<evidence type="ECO:0000256" key="1">
    <source>
        <dbReference type="ARBA" id="ARBA00001936"/>
    </source>
</evidence>
<evidence type="ECO:0000256" key="12">
    <source>
        <dbReference type="ARBA" id="ARBA00031304"/>
    </source>
</evidence>